<reference evidence="1 2" key="1">
    <citation type="submission" date="2013-11" db="EMBL/GenBank/DDBJ databases">
        <title>Draft genome of the bovine lungworm Dictyocaulus viviparus.</title>
        <authorList>
            <person name="Mitreva M."/>
        </authorList>
    </citation>
    <scope>NUCLEOTIDE SEQUENCE [LARGE SCALE GENOMIC DNA]</scope>
    <source>
        <strain evidence="1 2">HannoverDv2000</strain>
    </source>
</reference>
<evidence type="ECO:0000313" key="2">
    <source>
        <dbReference type="Proteomes" id="UP000053766"/>
    </source>
</evidence>
<sequence length="32" mass="3469">MQPSRHHCCSTTFHPECMGTTAILCSDCNGSI</sequence>
<proteinExistence type="predicted"/>
<organism evidence="1 2">
    <name type="scientific">Dictyocaulus viviparus</name>
    <name type="common">Bovine lungworm</name>
    <dbReference type="NCBI Taxonomy" id="29172"/>
    <lineage>
        <taxon>Eukaryota</taxon>
        <taxon>Metazoa</taxon>
        <taxon>Ecdysozoa</taxon>
        <taxon>Nematoda</taxon>
        <taxon>Chromadorea</taxon>
        <taxon>Rhabditida</taxon>
        <taxon>Rhabditina</taxon>
        <taxon>Rhabditomorpha</taxon>
        <taxon>Strongyloidea</taxon>
        <taxon>Metastrongylidae</taxon>
        <taxon>Dictyocaulus</taxon>
    </lineage>
</organism>
<name>A0A0D8X540_DICVI</name>
<gene>
    <name evidence="1" type="ORF">DICVIV_14453</name>
</gene>
<dbReference type="AlphaFoldDB" id="A0A0D8X540"/>
<evidence type="ECO:0000313" key="1">
    <source>
        <dbReference type="EMBL" id="KJH39665.1"/>
    </source>
</evidence>
<reference evidence="2" key="2">
    <citation type="journal article" date="2016" name="Sci. Rep.">
        <title>Dictyocaulus viviparus genome, variome and transcriptome elucidate lungworm biology and support future intervention.</title>
        <authorList>
            <person name="McNulty S.N."/>
            <person name="Strube C."/>
            <person name="Rosa B.A."/>
            <person name="Martin J.C."/>
            <person name="Tyagi R."/>
            <person name="Choi Y.J."/>
            <person name="Wang Q."/>
            <person name="Hallsworth Pepin K."/>
            <person name="Zhang X."/>
            <person name="Ozersky P."/>
            <person name="Wilson R.K."/>
            <person name="Sternberg P.W."/>
            <person name="Gasser R.B."/>
            <person name="Mitreva M."/>
        </authorList>
    </citation>
    <scope>NUCLEOTIDE SEQUENCE [LARGE SCALE GENOMIC DNA]</scope>
    <source>
        <strain evidence="2">HannoverDv2000</strain>
    </source>
</reference>
<keyword evidence="2" id="KW-1185">Reference proteome</keyword>
<dbReference type="Proteomes" id="UP000053766">
    <property type="component" value="Unassembled WGS sequence"/>
</dbReference>
<dbReference type="EMBL" id="KN722211">
    <property type="protein sequence ID" value="KJH39665.1"/>
    <property type="molecule type" value="Genomic_DNA"/>
</dbReference>
<protein>
    <submittedName>
        <fullName evidence="1">Uncharacterized protein</fullName>
    </submittedName>
</protein>
<accession>A0A0D8X540</accession>